<sequence length="694" mass="78289">MSEEKKNGFNSIIKEDAERKRAKKKLHREITFREYLALVAEDPAIAQLSASRLWEIIQNAEVVQLPEEEQWMGVSTGYNLFRKELYGVDKPISEAVEHIKVGATRGSTGKYLLILVGPPGAGKSTWVRILGKALENYNKRPVFFIKGCPKHEEPLHLLPRYMRDQAATKKEHCTECKADPDPKHLHIGVQIEGDLCPVCRDLLETKYSDPDGTVRWHEVPVETFTFSIQGRRGIGSFEPSNEITSDTTALSGRENIGITSNPAYGHNHPRAFEIGGEIPAGERGFVEGREVTSSDPKVLRVFFSVAEEKQLKIEGSYFPHLSVDTVIIGHTNLTAFKEFATNKKYEGLHDRFIVVPFHYPLRIRDEVRLYKKLIERESDFVRLKGHHIAPGALELAALFAILTRLTPSQMGIDSLTKAKVYNGDRALTELRDKDKKPIDIRELIEEGRTSPDIAKIEGMFGVSSRTVLAALNSALAKESDTDNGCLTPLKTLTALREIFEHRMGVTPEEVSRYKELLSSSEGGTVVAEYKEFTVSAVEKAFLKSHDDLARQMFDDYVREARFYREQKRKFVRGRTDVVRDTLTGRPKTPNVKFLREIEEFIPISESEADNFRGEILEAGSLAYDSYPPLSRAVDKKLLSDSKDMLKTVLAIHKPKDEESKKRASDLFSELTGPGGFCKTCAKEIIEKADEFLNE</sequence>
<dbReference type="InterPro" id="IPR010650">
    <property type="entry name" value="PrkA_C"/>
</dbReference>
<dbReference type="SMART" id="SM00763">
    <property type="entry name" value="AAA_PrkA"/>
    <property type="match status" value="1"/>
</dbReference>
<feature type="domain" description="PrkA AAA" evidence="1">
    <location>
        <begin position="30"/>
        <end position="412"/>
    </location>
</feature>
<evidence type="ECO:0000313" key="3">
    <source>
        <dbReference type="Proteomes" id="UP000176893"/>
    </source>
</evidence>
<dbReference type="Pfam" id="PF08298">
    <property type="entry name" value="AAA_PrkA"/>
    <property type="match status" value="1"/>
</dbReference>
<dbReference type="Proteomes" id="UP000176893">
    <property type="component" value="Unassembled WGS sequence"/>
</dbReference>
<proteinExistence type="predicted"/>
<dbReference type="PANTHER" id="PTHR30267">
    <property type="entry name" value="PROTEIN KINASE PRKA"/>
    <property type="match status" value="1"/>
</dbReference>
<dbReference type="Gene3D" id="3.40.50.300">
    <property type="entry name" value="P-loop containing nucleotide triphosphate hydrolases"/>
    <property type="match status" value="1"/>
</dbReference>
<gene>
    <name evidence="2" type="ORF">A2649_02200</name>
</gene>
<dbReference type="EMBL" id="MGJB01000002">
    <property type="protein sequence ID" value="OGM99196.1"/>
    <property type="molecule type" value="Genomic_DNA"/>
</dbReference>
<dbReference type="PANTHER" id="PTHR30267:SF2">
    <property type="entry name" value="PROTEIN PRKA"/>
    <property type="match status" value="1"/>
</dbReference>
<dbReference type="AlphaFoldDB" id="A0A1F8EEB5"/>
<accession>A0A1F8EEB5</accession>
<name>A0A1F8EEB5_9BACT</name>
<protein>
    <recommendedName>
        <fullName evidence="1">PrkA AAA domain-containing protein</fullName>
    </recommendedName>
</protein>
<evidence type="ECO:0000313" key="2">
    <source>
        <dbReference type="EMBL" id="OGM99196.1"/>
    </source>
</evidence>
<dbReference type="Pfam" id="PF06798">
    <property type="entry name" value="PrkA"/>
    <property type="match status" value="1"/>
</dbReference>
<dbReference type="STRING" id="1802661.A2649_02200"/>
<dbReference type="InterPro" id="IPR013153">
    <property type="entry name" value="Prk_AAA"/>
</dbReference>
<reference evidence="2 3" key="1">
    <citation type="journal article" date="2016" name="Nat. Commun.">
        <title>Thousands of microbial genomes shed light on interconnected biogeochemical processes in an aquifer system.</title>
        <authorList>
            <person name="Anantharaman K."/>
            <person name="Brown C.T."/>
            <person name="Hug L.A."/>
            <person name="Sharon I."/>
            <person name="Castelle C.J."/>
            <person name="Probst A.J."/>
            <person name="Thomas B.C."/>
            <person name="Singh A."/>
            <person name="Wilkins M.J."/>
            <person name="Karaoz U."/>
            <person name="Brodie E.L."/>
            <person name="Williams K.H."/>
            <person name="Hubbard S.S."/>
            <person name="Banfield J.F."/>
        </authorList>
    </citation>
    <scope>NUCLEOTIDE SEQUENCE [LARGE SCALE GENOMIC DNA]</scope>
</reference>
<organism evidence="2 3">
    <name type="scientific">Candidatus Yanofskybacteria bacterium RIFCSPHIGHO2_01_FULL_41_26</name>
    <dbReference type="NCBI Taxonomy" id="1802661"/>
    <lineage>
        <taxon>Bacteria</taxon>
        <taxon>Candidatus Yanofskyibacteriota</taxon>
    </lineage>
</organism>
<dbReference type="GO" id="GO:0004672">
    <property type="term" value="F:protein kinase activity"/>
    <property type="evidence" value="ECO:0007669"/>
    <property type="project" value="TreeGrafter"/>
</dbReference>
<dbReference type="SUPFAM" id="SSF52540">
    <property type="entry name" value="P-loop containing nucleoside triphosphate hydrolases"/>
    <property type="match status" value="1"/>
</dbReference>
<evidence type="ECO:0000259" key="1">
    <source>
        <dbReference type="SMART" id="SM00763"/>
    </source>
</evidence>
<dbReference type="InterPro" id="IPR027417">
    <property type="entry name" value="P-loop_NTPase"/>
</dbReference>
<comment type="caution">
    <text evidence="2">The sequence shown here is derived from an EMBL/GenBank/DDBJ whole genome shotgun (WGS) entry which is preliminary data.</text>
</comment>